<keyword evidence="2" id="KW-1133">Transmembrane helix</keyword>
<organism evidence="3 4">
    <name type="scientific">Lentinula lateritia</name>
    <dbReference type="NCBI Taxonomy" id="40482"/>
    <lineage>
        <taxon>Eukaryota</taxon>
        <taxon>Fungi</taxon>
        <taxon>Dikarya</taxon>
        <taxon>Basidiomycota</taxon>
        <taxon>Agaricomycotina</taxon>
        <taxon>Agaricomycetes</taxon>
        <taxon>Agaricomycetidae</taxon>
        <taxon>Agaricales</taxon>
        <taxon>Marasmiineae</taxon>
        <taxon>Omphalotaceae</taxon>
        <taxon>Lentinula</taxon>
    </lineage>
</organism>
<keyword evidence="2" id="KW-0472">Membrane</keyword>
<dbReference type="CDD" id="cd12087">
    <property type="entry name" value="TM_EGFR-like"/>
    <property type="match status" value="1"/>
</dbReference>
<protein>
    <submittedName>
        <fullName evidence="3">Uncharacterized protein</fullName>
    </submittedName>
</protein>
<sequence>MSTTLSASSSMITYSHHWSSSNGSMGTNNVGATANVTFNGTFVQVFGTIPALKRNTPGPSSSYMLDDAPLIQFNAARFMESDEVNNFAFYQSSLDLASGNHSLVITSLTNGADFILDSIVFSSDLTATSPIASETPKPSSSSSSTSSSGSTQRVSGDPSKANVGGIVGGTISALVVLAALIAFFLVHRRRKQRTAKRREVTPFVPERNDSPFIAPNYSQDSYLVSSPQPRYDEKEPLPRMSPGLSSLVRHGSMYKPRPDSDNLPPMEFGYGGGV</sequence>
<feature type="compositionally biased region" description="Low complexity" evidence="1">
    <location>
        <begin position="139"/>
        <end position="151"/>
    </location>
</feature>
<name>A0ABQ8VQU9_9AGAR</name>
<dbReference type="Proteomes" id="UP001150217">
    <property type="component" value="Unassembled WGS sequence"/>
</dbReference>
<keyword evidence="2" id="KW-0812">Transmembrane</keyword>
<proteinExistence type="predicted"/>
<evidence type="ECO:0000256" key="2">
    <source>
        <dbReference type="SAM" id="Phobius"/>
    </source>
</evidence>
<dbReference type="Gene3D" id="2.60.120.260">
    <property type="entry name" value="Galactose-binding domain-like"/>
    <property type="match status" value="1"/>
</dbReference>
<evidence type="ECO:0000256" key="1">
    <source>
        <dbReference type="SAM" id="MobiDB-lite"/>
    </source>
</evidence>
<evidence type="ECO:0000313" key="3">
    <source>
        <dbReference type="EMBL" id="KAJ4497835.1"/>
    </source>
</evidence>
<feature type="compositionally biased region" description="Polar residues" evidence="1">
    <location>
        <begin position="216"/>
        <end position="228"/>
    </location>
</feature>
<keyword evidence="4" id="KW-1185">Reference proteome</keyword>
<evidence type="ECO:0000313" key="4">
    <source>
        <dbReference type="Proteomes" id="UP001150217"/>
    </source>
</evidence>
<dbReference type="EMBL" id="JANVFT010000019">
    <property type="protein sequence ID" value="KAJ4497835.1"/>
    <property type="molecule type" value="Genomic_DNA"/>
</dbReference>
<gene>
    <name evidence="3" type="ORF">C8R41DRAFT_865294</name>
</gene>
<feature type="region of interest" description="Disordered" evidence="1">
    <location>
        <begin position="130"/>
        <end position="161"/>
    </location>
</feature>
<feature type="transmembrane region" description="Helical" evidence="2">
    <location>
        <begin position="163"/>
        <end position="186"/>
    </location>
</feature>
<accession>A0ABQ8VQU9</accession>
<reference evidence="3" key="1">
    <citation type="submission" date="2022-08" db="EMBL/GenBank/DDBJ databases">
        <title>A Global Phylogenomic Analysis of the Shiitake Genus Lentinula.</title>
        <authorList>
            <consortium name="DOE Joint Genome Institute"/>
            <person name="Sierra-Patev S."/>
            <person name="Min B."/>
            <person name="Naranjo-Ortiz M."/>
            <person name="Looney B."/>
            <person name="Konkel Z."/>
            <person name="Slot J.C."/>
            <person name="Sakamoto Y."/>
            <person name="Steenwyk J.L."/>
            <person name="Rokas A."/>
            <person name="Carro J."/>
            <person name="Camarero S."/>
            <person name="Ferreira P."/>
            <person name="Molpeceres G."/>
            <person name="Ruiz-Duenas F.J."/>
            <person name="Serrano A."/>
            <person name="Henrissat B."/>
            <person name="Drula E."/>
            <person name="Hughes K.W."/>
            <person name="Mata J.L."/>
            <person name="Ishikawa N.K."/>
            <person name="Vargas-Isla R."/>
            <person name="Ushijima S."/>
            <person name="Smith C.A."/>
            <person name="Ahrendt S."/>
            <person name="Andreopoulos W."/>
            <person name="He G."/>
            <person name="Labutti K."/>
            <person name="Lipzen A."/>
            <person name="Ng V."/>
            <person name="Riley R."/>
            <person name="Sandor L."/>
            <person name="Barry K."/>
            <person name="Martinez A.T."/>
            <person name="Xiao Y."/>
            <person name="Gibbons J.G."/>
            <person name="Terashima K."/>
            <person name="Grigoriev I.V."/>
            <person name="Hibbett D.S."/>
        </authorList>
    </citation>
    <scope>NUCLEOTIDE SEQUENCE</scope>
    <source>
        <strain evidence="3">RHP3577 ss4</strain>
    </source>
</reference>
<comment type="caution">
    <text evidence="3">The sequence shown here is derived from an EMBL/GenBank/DDBJ whole genome shotgun (WGS) entry which is preliminary data.</text>
</comment>
<feature type="region of interest" description="Disordered" evidence="1">
    <location>
        <begin position="195"/>
        <end position="274"/>
    </location>
</feature>